<evidence type="ECO:0000256" key="4">
    <source>
        <dbReference type="ARBA" id="ARBA00022553"/>
    </source>
</evidence>
<dbReference type="UniPathway" id="UPA00253">
    <property type="reaction ID" value="UER00457"/>
</dbReference>
<evidence type="ECO:0000313" key="11">
    <source>
        <dbReference type="EMBL" id="CDH51574.1"/>
    </source>
</evidence>
<dbReference type="Pfam" id="PF17767">
    <property type="entry name" value="NAPRTase_N"/>
    <property type="match status" value="1"/>
</dbReference>
<dbReference type="GO" id="GO:0034355">
    <property type="term" value="P:NAD+ biosynthetic process via the salvage pathway"/>
    <property type="evidence" value="ECO:0007669"/>
    <property type="project" value="TreeGrafter"/>
</dbReference>
<feature type="domain" description="Nicotinate/nicotinamide phosphoribosyltransferase" evidence="9">
    <location>
        <begin position="167"/>
        <end position="408"/>
    </location>
</feature>
<dbReference type="OrthoDB" id="193380at2759"/>
<dbReference type="InterPro" id="IPR007229">
    <property type="entry name" value="Nic_PRibTrfase-Fam"/>
</dbReference>
<comment type="caution">
    <text evidence="11">The sequence shown here is derived from an EMBL/GenBank/DDBJ whole genome shotgun (WGS) entry which is preliminary data.</text>
</comment>
<keyword evidence="12" id="KW-1185">Reference proteome</keyword>
<dbReference type="InterPro" id="IPR040727">
    <property type="entry name" value="NAPRTase_N"/>
</dbReference>
<feature type="domain" description="Nicotinate phosphoribosyltransferase N-terminal" evidence="10">
    <location>
        <begin position="13"/>
        <end position="135"/>
    </location>
</feature>
<comment type="similarity">
    <text evidence="2 8">Belongs to the NAPRTase family.</text>
</comment>
<proteinExistence type="inferred from homology"/>
<dbReference type="NCBIfam" id="NF003704">
    <property type="entry name" value="PRK05321.1"/>
    <property type="match status" value="1"/>
</dbReference>
<evidence type="ECO:0000256" key="5">
    <source>
        <dbReference type="ARBA" id="ARBA00022598"/>
    </source>
</evidence>
<evidence type="ECO:0000259" key="9">
    <source>
        <dbReference type="Pfam" id="PF04095"/>
    </source>
</evidence>
<dbReference type="EC" id="6.3.4.21" evidence="3 8"/>
<dbReference type="Proteomes" id="UP000027586">
    <property type="component" value="Unassembled WGS sequence"/>
</dbReference>
<keyword evidence="4" id="KW-0597">Phosphoprotein</keyword>
<dbReference type="AlphaFoldDB" id="A0A068RNN3"/>
<evidence type="ECO:0000256" key="6">
    <source>
        <dbReference type="ARBA" id="ARBA00022642"/>
    </source>
</evidence>
<dbReference type="PIRSF" id="PIRSF000484">
    <property type="entry name" value="NAPRT"/>
    <property type="match status" value="1"/>
</dbReference>
<dbReference type="GO" id="GO:0005829">
    <property type="term" value="C:cytosol"/>
    <property type="evidence" value="ECO:0007669"/>
    <property type="project" value="TreeGrafter"/>
</dbReference>
<organism evidence="11 12">
    <name type="scientific">Lichtheimia corymbifera JMRC:FSU:9682</name>
    <dbReference type="NCBI Taxonomy" id="1263082"/>
    <lineage>
        <taxon>Eukaryota</taxon>
        <taxon>Fungi</taxon>
        <taxon>Fungi incertae sedis</taxon>
        <taxon>Mucoromycota</taxon>
        <taxon>Mucoromycotina</taxon>
        <taxon>Mucoromycetes</taxon>
        <taxon>Mucorales</taxon>
        <taxon>Lichtheimiaceae</taxon>
        <taxon>Lichtheimia</taxon>
    </lineage>
</organism>
<dbReference type="PANTHER" id="PTHR11098:SF1">
    <property type="entry name" value="NICOTINATE PHOSPHORIBOSYLTRANSFERASE"/>
    <property type="match status" value="1"/>
</dbReference>
<dbReference type="GO" id="GO:0005634">
    <property type="term" value="C:nucleus"/>
    <property type="evidence" value="ECO:0007669"/>
    <property type="project" value="EnsemblFungi"/>
</dbReference>
<dbReference type="SUPFAM" id="SSF54675">
    <property type="entry name" value="Nicotinate/Quinolinate PRTase N-terminal domain-like"/>
    <property type="match status" value="1"/>
</dbReference>
<dbReference type="InterPro" id="IPR006406">
    <property type="entry name" value="Nic_PRibTrfase"/>
</dbReference>
<dbReference type="GO" id="GO:0016757">
    <property type="term" value="F:glycosyltransferase activity"/>
    <property type="evidence" value="ECO:0007669"/>
    <property type="project" value="UniProtKB-KW"/>
</dbReference>
<dbReference type="GO" id="GO:0000183">
    <property type="term" value="P:rDNA heterochromatin formation"/>
    <property type="evidence" value="ECO:0007669"/>
    <property type="project" value="EnsemblFungi"/>
</dbReference>
<dbReference type="PANTHER" id="PTHR11098">
    <property type="entry name" value="NICOTINATE PHOSPHORIBOSYLTRANSFERASE"/>
    <property type="match status" value="1"/>
</dbReference>
<comment type="PTM">
    <text evidence="8">Transiently phosphorylated on a His residue during the reaction cycle. Phosphorylation strongly increases the affinity for substrates and increases the rate of nicotinate D-ribonucleotide production. Dephosphorylation regenerates the low-affinity form of the enzyme, leading to product release.</text>
</comment>
<evidence type="ECO:0000313" key="12">
    <source>
        <dbReference type="Proteomes" id="UP000027586"/>
    </source>
</evidence>
<dbReference type="Gene3D" id="3.20.140.10">
    <property type="entry name" value="nicotinate phosphoribosyltransferase"/>
    <property type="match status" value="1"/>
</dbReference>
<dbReference type="HAMAP" id="MF_00570">
    <property type="entry name" value="NAPRTase"/>
    <property type="match status" value="1"/>
</dbReference>
<sequence length="410" mass="47030">MASQTHQVFPSILDNDLYKFTMQYAVLKHYRDAQVVYEFTNRDKELQLNAEAVEWLEKQIKDMNELALTPEEREYIGSMDFFDKDYAEYLFQFRYRPEEQVHMEFDPQTRELTLKVTGLWHEAILYEVPLLALISEAYFKFVDRDWNYDGQYQNATDKCMTLLENGCKFSEFGTRRRRDFKTHDTVMHALKEASDKYKASTAEPKGVFTGTSNVFFAKKYGTPAIGTVAHEFFMAISALEGVKHANAIALEKWYETYHGALGVALTDTYTTDVFLRDFGKDLANKYAAVRQDSGDPSEFVHHIIAHYKSLGIDPKSKVIVFSDALDVPRAIKLLHLTQEAGIGASFGIGTSLTNDFKKVSNPNEKSQPMNMVIKMWYCNGKRVIKLSDDVLKHSASDDLVNELKQQLEIA</sequence>
<evidence type="ECO:0000256" key="8">
    <source>
        <dbReference type="RuleBase" id="RU003838"/>
    </source>
</evidence>
<comment type="function">
    <text evidence="8">Catalyzes the synthesis of beta-nicotinate D-ribonucleotide from nicotinate and 5-phospho-D-ribose 1-phosphate at the expense of ATP.</text>
</comment>
<dbReference type="EMBL" id="CBTN010000010">
    <property type="protein sequence ID" value="CDH51574.1"/>
    <property type="molecule type" value="Genomic_DNA"/>
</dbReference>
<evidence type="ECO:0000256" key="3">
    <source>
        <dbReference type="ARBA" id="ARBA00013236"/>
    </source>
</evidence>
<name>A0A068RNN3_9FUNG</name>
<evidence type="ECO:0000259" key="10">
    <source>
        <dbReference type="Pfam" id="PF17767"/>
    </source>
</evidence>
<dbReference type="GO" id="GO:0000781">
    <property type="term" value="C:chromosome, telomeric region"/>
    <property type="evidence" value="ECO:0007669"/>
    <property type="project" value="GOC"/>
</dbReference>
<dbReference type="SUPFAM" id="SSF51690">
    <property type="entry name" value="Nicotinate/Quinolinate PRTase C-terminal domain-like"/>
    <property type="match status" value="1"/>
</dbReference>
<dbReference type="VEuPathDB" id="FungiDB:LCOR_03161.1"/>
<comment type="catalytic activity">
    <reaction evidence="7 8">
        <text>5-phospho-alpha-D-ribose 1-diphosphate + nicotinate + ATP + H2O = nicotinate beta-D-ribonucleotide + ADP + phosphate + diphosphate</text>
        <dbReference type="Rhea" id="RHEA:36163"/>
        <dbReference type="ChEBI" id="CHEBI:15377"/>
        <dbReference type="ChEBI" id="CHEBI:30616"/>
        <dbReference type="ChEBI" id="CHEBI:32544"/>
        <dbReference type="ChEBI" id="CHEBI:33019"/>
        <dbReference type="ChEBI" id="CHEBI:43474"/>
        <dbReference type="ChEBI" id="CHEBI:57502"/>
        <dbReference type="ChEBI" id="CHEBI:58017"/>
        <dbReference type="ChEBI" id="CHEBI:456216"/>
        <dbReference type="EC" id="6.3.4.21"/>
    </reaction>
</comment>
<keyword evidence="5 8" id="KW-0436">Ligase</keyword>
<dbReference type="InterPro" id="IPR041525">
    <property type="entry name" value="N/Namide_PRibTrfase"/>
</dbReference>
<protein>
    <recommendedName>
        <fullName evidence="3 8">Nicotinate phosphoribosyltransferase</fullName>
        <ecNumber evidence="3 8">6.3.4.21</ecNumber>
    </recommendedName>
</protein>
<keyword evidence="11" id="KW-0328">Glycosyltransferase</keyword>
<dbReference type="STRING" id="1263082.A0A068RNN3"/>
<evidence type="ECO:0000256" key="1">
    <source>
        <dbReference type="ARBA" id="ARBA00004952"/>
    </source>
</evidence>
<reference evidence="11" key="1">
    <citation type="submission" date="2013-08" db="EMBL/GenBank/DDBJ databases">
        <title>Gene expansion shapes genome architecture in the human pathogen Lichtheimia corymbifera: an evolutionary genomics analysis in the ancient terrestrial Mucorales (Mucoromycotina).</title>
        <authorList>
            <person name="Schwartze V.U."/>
            <person name="Winter S."/>
            <person name="Shelest E."/>
            <person name="Marcet-Houben M."/>
            <person name="Horn F."/>
            <person name="Wehner S."/>
            <person name="Hoffmann K."/>
            <person name="Riege K."/>
            <person name="Sammeth M."/>
            <person name="Nowrousian M."/>
            <person name="Valiante V."/>
            <person name="Linde J."/>
            <person name="Jacobsen I.D."/>
            <person name="Marz M."/>
            <person name="Brakhage A.A."/>
            <person name="Gabaldon T."/>
            <person name="Bocker S."/>
            <person name="Voigt K."/>
        </authorList>
    </citation>
    <scope>NUCLEOTIDE SEQUENCE [LARGE SCALE GENOMIC DNA]</scope>
    <source>
        <strain evidence="11">FSU 9682</strain>
    </source>
</reference>
<evidence type="ECO:0000256" key="7">
    <source>
        <dbReference type="ARBA" id="ARBA00048668"/>
    </source>
</evidence>
<comment type="pathway">
    <text evidence="1 8">Cofactor biosynthesis; NAD(+) biosynthesis; nicotinate D-ribonucleotide from nicotinate: step 1/1.</text>
</comment>
<dbReference type="NCBIfam" id="TIGR01514">
    <property type="entry name" value="NAPRTase"/>
    <property type="match status" value="1"/>
</dbReference>
<dbReference type="GO" id="GO:0004516">
    <property type="term" value="F:nicotinate phosphoribosyltransferase activity"/>
    <property type="evidence" value="ECO:0007669"/>
    <property type="project" value="UniProtKB-UniRule"/>
</dbReference>
<keyword evidence="11" id="KW-0808">Transferase</keyword>
<dbReference type="Pfam" id="PF04095">
    <property type="entry name" value="NAPRTase"/>
    <property type="match status" value="1"/>
</dbReference>
<evidence type="ECO:0000256" key="2">
    <source>
        <dbReference type="ARBA" id="ARBA00010897"/>
    </source>
</evidence>
<keyword evidence="6 8" id="KW-0662">Pyridine nucleotide biosynthesis</keyword>
<dbReference type="GO" id="GO:0019358">
    <property type="term" value="P:nicotinate nucleotide salvage"/>
    <property type="evidence" value="ECO:0007669"/>
    <property type="project" value="EnsemblFungi"/>
</dbReference>
<dbReference type="InterPro" id="IPR036068">
    <property type="entry name" value="Nicotinate_pribotase-like_C"/>
</dbReference>
<gene>
    <name evidence="11" type="ORF">LCOR_03161.1</name>
</gene>
<accession>A0A068RNN3</accession>
<dbReference type="GO" id="GO:0031509">
    <property type="term" value="P:subtelomeric heterochromatin formation"/>
    <property type="evidence" value="ECO:0007669"/>
    <property type="project" value="EnsemblFungi"/>
</dbReference>